<dbReference type="InterPro" id="IPR048683">
    <property type="entry name" value="Sf6_terminase"/>
</dbReference>
<evidence type="ECO:0008006" key="3">
    <source>
        <dbReference type="Google" id="ProtNLM"/>
    </source>
</evidence>
<accession>A0ABV6YF71</accession>
<dbReference type="Pfam" id="PF20901">
    <property type="entry name" value="Sf6_terminase"/>
    <property type="match status" value="1"/>
</dbReference>
<dbReference type="RefSeq" id="WP_377031236.1">
    <property type="nucleotide sequence ID" value="NZ_JBHOMY010000119.1"/>
</dbReference>
<evidence type="ECO:0000313" key="1">
    <source>
        <dbReference type="EMBL" id="MFC1459677.1"/>
    </source>
</evidence>
<sequence length="126" mass="14719">MKQPARRPRVLTATLKNEILERIIEGQAISGIASDRNMPEERIIYRTLATDDAFRRQFEAAKIVQLYRFEEILLDMAGSHECDPRELERFLNVTQHLIARRTPRSQRLDGPLQDLACRYLVDPRSK</sequence>
<dbReference type="Proteomes" id="UP001593940">
    <property type="component" value="Unassembled WGS sequence"/>
</dbReference>
<dbReference type="Gene3D" id="1.10.10.60">
    <property type="entry name" value="Homeodomain-like"/>
    <property type="match status" value="1"/>
</dbReference>
<name>A0ABV6YF71_9HYPH</name>
<evidence type="ECO:0000313" key="2">
    <source>
        <dbReference type="Proteomes" id="UP001593940"/>
    </source>
</evidence>
<gene>
    <name evidence="1" type="ORF">ACETIH_23860</name>
</gene>
<reference evidence="1 2" key="1">
    <citation type="submission" date="2024-09" db="EMBL/GenBank/DDBJ databases">
        <title>Nodulacao em especies de Leguminosae Basais da Amazonia e Caracterizacao dos Rizobios e Bacterias Associadas aos Nodulos.</title>
        <authorList>
            <person name="Jambeiro I.C.A."/>
            <person name="Lopes I.S."/>
            <person name="Aguiar E.R.G.R."/>
            <person name="Santos A.F.J."/>
            <person name="Dos Santos J.M.F."/>
            <person name="Gross E."/>
        </authorList>
    </citation>
    <scope>NUCLEOTIDE SEQUENCE [LARGE SCALE GENOMIC DNA]</scope>
    <source>
        <strain evidence="1 2">BRUESC1165</strain>
    </source>
</reference>
<organism evidence="1 2">
    <name type="scientific">Microvirga arabica</name>
    <dbReference type="NCBI Taxonomy" id="1128671"/>
    <lineage>
        <taxon>Bacteria</taxon>
        <taxon>Pseudomonadati</taxon>
        <taxon>Pseudomonadota</taxon>
        <taxon>Alphaproteobacteria</taxon>
        <taxon>Hyphomicrobiales</taxon>
        <taxon>Methylobacteriaceae</taxon>
        <taxon>Microvirga</taxon>
    </lineage>
</organism>
<proteinExistence type="predicted"/>
<dbReference type="EMBL" id="JBHOMY010000119">
    <property type="protein sequence ID" value="MFC1459677.1"/>
    <property type="molecule type" value="Genomic_DNA"/>
</dbReference>
<keyword evidence="2" id="KW-1185">Reference proteome</keyword>
<comment type="caution">
    <text evidence="1">The sequence shown here is derived from an EMBL/GenBank/DDBJ whole genome shotgun (WGS) entry which is preliminary data.</text>
</comment>
<protein>
    <recommendedName>
        <fullName evidence="3">Transposase</fullName>
    </recommendedName>
</protein>